<dbReference type="EMBL" id="JACAZH010000016">
    <property type="protein sequence ID" value="KAF7349253.1"/>
    <property type="molecule type" value="Genomic_DNA"/>
</dbReference>
<proteinExistence type="predicted"/>
<sequence>MTQETKPLPRFTWTSAQGADPYERLRSDLWPTSNSSVPALDGRIEWLPLHTHSEAMDVTMEDDIDDPYDEPPARIGFIDLKTYSTLEIPPLSWVVWKHGDHAEFVVRHEYDLFFEHAMSRVRNYPQLNSPTNFFVTGTPGIGLSFGCYYFLLRLLALGRPVFLVESRNETVYFSSDGLQETSGTPSEHDETSEAIRNSWVLVNVDDSKDFTCPQVYYQARCVVWTSSPHESRMRRFCNKFHAETWYMKTWSSTEIGAVTQRFKMDPRELQKRMDTKGPVARGLFTLAASKDSAETLERNIIGALNANIFNNAQNNFIRVEDVLKIEPLVMFDSGRARLRRSDFSTDFLSAHIAQRTLDLLHSRFELLQKQLAATFYDSTLAGQVVEGLMHRALEGGMKLPRVFGPVRTVAQTLMLTGNPETFVCETTPVDQRPLYLRPQSRTFAAVDAVLVTGTALGFIQTSLNDSHESHILNFGTILRIMSRLADGARVEVDPSSDLIFCLIGTSPPYLTRLVDKAKTALAELQKLNAEALGAKLSVPCTHVARERISKLRVLGYTFHPDRGFEAVA</sequence>
<dbReference type="InterPro" id="IPR052980">
    <property type="entry name" value="Crinkler_effector"/>
</dbReference>
<evidence type="ECO:0000313" key="1">
    <source>
        <dbReference type="EMBL" id="KAF7349253.1"/>
    </source>
</evidence>
<organism evidence="1 2">
    <name type="scientific">Mycena sanguinolenta</name>
    <dbReference type="NCBI Taxonomy" id="230812"/>
    <lineage>
        <taxon>Eukaryota</taxon>
        <taxon>Fungi</taxon>
        <taxon>Dikarya</taxon>
        <taxon>Basidiomycota</taxon>
        <taxon>Agaricomycotina</taxon>
        <taxon>Agaricomycetes</taxon>
        <taxon>Agaricomycetidae</taxon>
        <taxon>Agaricales</taxon>
        <taxon>Marasmiineae</taxon>
        <taxon>Mycenaceae</taxon>
        <taxon>Mycena</taxon>
    </lineage>
</organism>
<reference evidence="1" key="1">
    <citation type="submission" date="2020-05" db="EMBL/GenBank/DDBJ databases">
        <title>Mycena genomes resolve the evolution of fungal bioluminescence.</title>
        <authorList>
            <person name="Tsai I.J."/>
        </authorList>
    </citation>
    <scope>NUCLEOTIDE SEQUENCE</scope>
    <source>
        <strain evidence="1">160909Yilan</strain>
    </source>
</reference>
<keyword evidence="2" id="KW-1185">Reference proteome</keyword>
<name>A0A8H6XX84_9AGAR</name>
<protein>
    <submittedName>
        <fullName evidence="1">Uncharacterized protein</fullName>
    </submittedName>
</protein>
<dbReference type="OrthoDB" id="2910914at2759"/>
<gene>
    <name evidence="1" type="ORF">MSAN_01714800</name>
</gene>
<dbReference type="Proteomes" id="UP000623467">
    <property type="component" value="Unassembled WGS sequence"/>
</dbReference>
<accession>A0A8H6XX84</accession>
<comment type="caution">
    <text evidence="1">The sequence shown here is derived from an EMBL/GenBank/DDBJ whole genome shotgun (WGS) entry which is preliminary data.</text>
</comment>
<dbReference type="PANTHER" id="PTHR33129:SF1">
    <property type="entry name" value="ATP-BINDING PROTEIN"/>
    <property type="match status" value="1"/>
</dbReference>
<dbReference type="PANTHER" id="PTHR33129">
    <property type="entry name" value="PROTEIN KINASE DOMAIN-CONTAINING PROTEIN-RELATED"/>
    <property type="match status" value="1"/>
</dbReference>
<dbReference type="AlphaFoldDB" id="A0A8H6XX84"/>
<evidence type="ECO:0000313" key="2">
    <source>
        <dbReference type="Proteomes" id="UP000623467"/>
    </source>
</evidence>